<reference evidence="1 2" key="1">
    <citation type="submission" date="2023-12" db="EMBL/GenBank/DDBJ databases">
        <title>Streptomyces sp. V4-01.</title>
        <authorList>
            <person name="Somphong A."/>
            <person name="Phongsopitanun W."/>
        </authorList>
    </citation>
    <scope>NUCLEOTIDE SEQUENCE [LARGE SCALE GENOMIC DNA]</scope>
    <source>
        <strain evidence="1 2">V4-01</strain>
    </source>
</reference>
<evidence type="ECO:0000313" key="2">
    <source>
        <dbReference type="Proteomes" id="UP001344658"/>
    </source>
</evidence>
<accession>A0ABU7PKW4</accession>
<name>A0ABU7PKW4_9ACTN</name>
<proteinExistence type="predicted"/>
<organism evidence="1 2">
    <name type="scientific">Actinacidiphila polyblastidii</name>
    <dbReference type="NCBI Taxonomy" id="3110430"/>
    <lineage>
        <taxon>Bacteria</taxon>
        <taxon>Bacillati</taxon>
        <taxon>Actinomycetota</taxon>
        <taxon>Actinomycetes</taxon>
        <taxon>Kitasatosporales</taxon>
        <taxon>Streptomycetaceae</taxon>
        <taxon>Actinacidiphila</taxon>
    </lineage>
</organism>
<protein>
    <submittedName>
        <fullName evidence="1">Uncharacterized protein</fullName>
    </submittedName>
</protein>
<evidence type="ECO:0000313" key="1">
    <source>
        <dbReference type="EMBL" id="MEE4546483.1"/>
    </source>
</evidence>
<keyword evidence="2" id="KW-1185">Reference proteome</keyword>
<gene>
    <name evidence="1" type="ORF">V2S66_31525</name>
</gene>
<dbReference type="RefSeq" id="WP_330800183.1">
    <property type="nucleotide sequence ID" value="NZ_JAZEWV010000046.1"/>
</dbReference>
<comment type="caution">
    <text evidence="1">The sequence shown here is derived from an EMBL/GenBank/DDBJ whole genome shotgun (WGS) entry which is preliminary data.</text>
</comment>
<dbReference type="Proteomes" id="UP001344658">
    <property type="component" value="Unassembled WGS sequence"/>
</dbReference>
<dbReference type="EMBL" id="JAZEWV010000046">
    <property type="protein sequence ID" value="MEE4546483.1"/>
    <property type="molecule type" value="Genomic_DNA"/>
</dbReference>
<sequence>MFETPITPPLHGVQPPSATPTCGSLLQSMDGIPCGEPATWHIRWDYGGDRDEGFDVGLACQPHMDQIAAAYSWYDRHTATPACSAAKATWEPGRCAEVS</sequence>